<reference evidence="1" key="1">
    <citation type="submission" date="2018-10" db="EMBL/GenBank/DDBJ databases">
        <title>Hidden diversity of soil giant viruses.</title>
        <authorList>
            <person name="Schulz F."/>
            <person name="Alteio L."/>
            <person name="Goudeau D."/>
            <person name="Ryan E.M."/>
            <person name="Malmstrom R.R."/>
            <person name="Blanchard J."/>
            <person name="Woyke T."/>
        </authorList>
    </citation>
    <scope>NUCLEOTIDE SEQUENCE</scope>
    <source>
        <strain evidence="1">HYV1</strain>
    </source>
</reference>
<evidence type="ECO:0000313" key="1">
    <source>
        <dbReference type="EMBL" id="AYV82649.1"/>
    </source>
</evidence>
<accession>A0A3G5ABF0</accession>
<proteinExistence type="predicted"/>
<sequence length="362" mass="41904">MDTTLTKLINNKSALLLDDAIPLRKKSTLEIYKMLEFMLKNMINTTIMVSCQFSHFDKNMQNYFDYIFVGKEYFKSNIEKMFTDFGNKHFFSCDDFKSGVSNLKAYNFLLLGKDQMNSDDGVVKEIQFNDCIVVPNDLIWIFNPIGSTNVVVVNNIIKKLEGAIDEMFVVRADTTGVKNILEDVLKEINCKKKKLLIIEYKFVDVCNNYNSLMREIVINGRHYNISVVIVEKSVIKIAPEMRVNVDRWIIGGYDDKSSLQRLYDYILGMFPVFSDVKMVMGLVNENKLLTVNERVRNGSFHEKVHIINIDPMIKAEKYPFEAISDMKIVPVDKIDIHEQLKLINENIAKILDLFHETARAKE</sequence>
<gene>
    <name evidence="1" type="ORF">Hyperionvirus2_17</name>
</gene>
<dbReference type="EMBL" id="MK072384">
    <property type="protein sequence ID" value="AYV82649.1"/>
    <property type="molecule type" value="Genomic_DNA"/>
</dbReference>
<organism evidence="1">
    <name type="scientific">Hyperionvirus sp</name>
    <dbReference type="NCBI Taxonomy" id="2487770"/>
    <lineage>
        <taxon>Viruses</taxon>
        <taxon>Varidnaviria</taxon>
        <taxon>Bamfordvirae</taxon>
        <taxon>Nucleocytoviricota</taxon>
        <taxon>Megaviricetes</taxon>
        <taxon>Imitervirales</taxon>
        <taxon>Mimiviridae</taxon>
        <taxon>Klosneuvirinae</taxon>
    </lineage>
</organism>
<protein>
    <submittedName>
        <fullName evidence="1">Putative VV A32-like packaging ATPase</fullName>
    </submittedName>
</protein>
<name>A0A3G5ABF0_9VIRU</name>